<dbReference type="PANTHER" id="PTHR46211">
    <property type="entry name" value="GLYCEROPHOSPHORYL DIESTER PHOSPHODIESTERASE"/>
    <property type="match status" value="1"/>
</dbReference>
<evidence type="ECO:0000313" key="3">
    <source>
        <dbReference type="Proteomes" id="UP000789707"/>
    </source>
</evidence>
<dbReference type="PANTHER" id="PTHR46211:SF1">
    <property type="entry name" value="GLYCEROPHOSPHODIESTER PHOSPHODIESTERASE, CYTOPLASMIC"/>
    <property type="match status" value="1"/>
</dbReference>
<keyword evidence="2" id="KW-0378">Hydrolase</keyword>
<gene>
    <name evidence="2" type="primary">glpQ_2</name>
    <name evidence="2" type="ORF">WFA24289_00874</name>
</gene>
<proteinExistence type="predicted"/>
<sequence length="245" mass="28048">MTKIFAHRGSKGTHPENTLSAFREAVRVGSDGIELDVQLSKDGQLVVIHDETINRTTDGTGTVGDMTVKELQEYDAGSWFSMEYATEKIPTFTEVLDLLTEIGFTGTLNIELKTDQYDYPGIEQKLVKLIQKQQPVFEVIYSSFNPLTLERLGEIDPQTKKAWIMVGDKFTILFSKYLLLIDSIHPSFTWFSKMEKELIDYPKYIRPWTVNEESAMILCFKRNVDAFHTDYPAQAIQCRNKLADN</sequence>
<feature type="domain" description="GP-PDE" evidence="1">
    <location>
        <begin position="2"/>
        <end position="239"/>
    </location>
</feature>
<keyword evidence="3" id="KW-1185">Reference proteome</keyword>
<dbReference type="GO" id="GO:0008889">
    <property type="term" value="F:glycerophosphodiester phosphodiesterase activity"/>
    <property type="evidence" value="ECO:0007669"/>
    <property type="project" value="UniProtKB-EC"/>
</dbReference>
<dbReference type="InterPro" id="IPR030395">
    <property type="entry name" value="GP_PDE_dom"/>
</dbReference>
<accession>A0ABN8BKW8</accession>
<comment type="caution">
    <text evidence="2">The sequence shown here is derived from an EMBL/GenBank/DDBJ whole genome shotgun (WGS) entry which is preliminary data.</text>
</comment>
<dbReference type="EC" id="3.1.4.46" evidence="2"/>
<protein>
    <submittedName>
        <fullName evidence="2">Glycerophosphodiester phosphodiesterase</fullName>
        <ecNumber evidence="2">3.1.4.46</ecNumber>
    </submittedName>
</protein>
<name>A0ABN8BKW8_9LACO</name>
<dbReference type="SUPFAM" id="SSF51695">
    <property type="entry name" value="PLC-like phosphodiesterases"/>
    <property type="match status" value="1"/>
</dbReference>
<dbReference type="RefSeq" id="WP_230096628.1">
    <property type="nucleotide sequence ID" value="NZ_CAKKNS010000003.1"/>
</dbReference>
<dbReference type="Proteomes" id="UP000789707">
    <property type="component" value="Unassembled WGS sequence"/>
</dbReference>
<organism evidence="2 3">
    <name type="scientific">Periweissella fabaria</name>
    <dbReference type="NCBI Taxonomy" id="546157"/>
    <lineage>
        <taxon>Bacteria</taxon>
        <taxon>Bacillati</taxon>
        <taxon>Bacillota</taxon>
        <taxon>Bacilli</taxon>
        <taxon>Lactobacillales</taxon>
        <taxon>Lactobacillaceae</taxon>
        <taxon>Periweissella</taxon>
    </lineage>
</organism>
<dbReference type="Gene3D" id="3.20.20.190">
    <property type="entry name" value="Phosphatidylinositol (PI) phosphodiesterase"/>
    <property type="match status" value="1"/>
</dbReference>
<dbReference type="EMBL" id="CAKKNS010000003">
    <property type="protein sequence ID" value="CAH0416570.1"/>
    <property type="molecule type" value="Genomic_DNA"/>
</dbReference>
<evidence type="ECO:0000313" key="2">
    <source>
        <dbReference type="EMBL" id="CAH0416570.1"/>
    </source>
</evidence>
<dbReference type="InterPro" id="IPR017946">
    <property type="entry name" value="PLC-like_Pdiesterase_TIM-brl"/>
</dbReference>
<evidence type="ECO:0000259" key="1">
    <source>
        <dbReference type="PROSITE" id="PS51704"/>
    </source>
</evidence>
<dbReference type="Pfam" id="PF03009">
    <property type="entry name" value="GDPD"/>
    <property type="match status" value="1"/>
</dbReference>
<dbReference type="CDD" id="cd08563">
    <property type="entry name" value="GDPD_TtGDE_like"/>
    <property type="match status" value="1"/>
</dbReference>
<dbReference type="PROSITE" id="PS51704">
    <property type="entry name" value="GP_PDE"/>
    <property type="match status" value="1"/>
</dbReference>
<reference evidence="2 3" key="1">
    <citation type="submission" date="2021-11" db="EMBL/GenBank/DDBJ databases">
        <authorList>
            <person name="Depoorter E."/>
        </authorList>
    </citation>
    <scope>NUCLEOTIDE SEQUENCE [LARGE SCALE GENOMIC DNA]</scope>
    <source>
        <strain evidence="2 3">LMG 24289</strain>
    </source>
</reference>